<evidence type="ECO:0000256" key="5">
    <source>
        <dbReference type="ARBA" id="ARBA00022989"/>
    </source>
</evidence>
<dbReference type="Proteomes" id="UP000310506">
    <property type="component" value="Unassembled WGS sequence"/>
</dbReference>
<evidence type="ECO:0000256" key="4">
    <source>
        <dbReference type="ARBA" id="ARBA00022692"/>
    </source>
</evidence>
<evidence type="ECO:0000259" key="8">
    <source>
        <dbReference type="Pfam" id="PF00884"/>
    </source>
</evidence>
<dbReference type="AlphaFoldDB" id="A0A4S3B7Z2"/>
<dbReference type="SUPFAM" id="SSF53649">
    <property type="entry name" value="Alkaline phosphatase-like"/>
    <property type="match status" value="1"/>
</dbReference>
<feature type="transmembrane region" description="Helical" evidence="7">
    <location>
        <begin position="69"/>
        <end position="90"/>
    </location>
</feature>
<keyword evidence="10" id="KW-1185">Reference proteome</keyword>
<sequence length="612" mass="70266">MALFLQVLTYLVVGVIFGGLHFNLIDQTKQNLLFAKRIIEQFIIVNTLSLSILRFVFNKPFVLLSKQYQTIFIIKYLLFATVVGIFVLMINMTLKGKLTFTQNIWTGKIKIFKYILQVFAIICFTLGLFLWIGTNWFIEFFGELTPEQFLFNLHSPVTGTASNVMESVINTPVLKFAGILIIFCILLLVTFKATYNEKVIINDAFLKIFMSLLALAILGKGVHYSITRLHLDKVKQAYFEDSTYIKDNYVDPKDVKLKFPEKKRNLVHIYLESYENSFYDKANGGYLDQNVMPELMKLTQEGVHFSESNTFGGPHQTYGSSWSVASMVNQSAGLPLKIPMGGNDYGKSGYFLPGATTIGDILNKEGYNQTIMFGADADFGGLTSFFTNHKDFKIFDVKYARQEGLIPQDYNVWWGYEDKKLYQYAKDEMTRLSKEGKPFNLTMENADTHFPDGYIENDTPRPFDSQYMNVFAHSQKEVVKLVRWIQAQPFYQDTTIILTGDHLSMDKTFFEGWDPSYHRTTTNVILNGHFESDNQKIKMVQRQFAPFDYYPTTLSAMGVKIPGHRLGLGTDLSSNEKTLIEKDGLQLVNDELARNSKFYNQEFVDESQFKKD</sequence>
<evidence type="ECO:0000256" key="1">
    <source>
        <dbReference type="ARBA" id="ARBA00004651"/>
    </source>
</evidence>
<keyword evidence="3" id="KW-1003">Cell membrane</keyword>
<dbReference type="PANTHER" id="PTHR47371">
    <property type="entry name" value="LIPOTEICHOIC ACID SYNTHASE"/>
    <property type="match status" value="1"/>
</dbReference>
<organism evidence="9 10">
    <name type="scientific">Vagococcus silagei</name>
    <dbReference type="NCBI Taxonomy" id="2508885"/>
    <lineage>
        <taxon>Bacteria</taxon>
        <taxon>Bacillati</taxon>
        <taxon>Bacillota</taxon>
        <taxon>Bacilli</taxon>
        <taxon>Lactobacillales</taxon>
        <taxon>Enterococcaceae</taxon>
        <taxon>Vagococcus</taxon>
    </lineage>
</organism>
<dbReference type="CDD" id="cd16015">
    <property type="entry name" value="LTA_synthase"/>
    <property type="match status" value="1"/>
</dbReference>
<comment type="caution">
    <text evidence="9">The sequence shown here is derived from an EMBL/GenBank/DDBJ whole genome shotgun (WGS) entry which is preliminary data.</text>
</comment>
<dbReference type="OrthoDB" id="9760224at2"/>
<dbReference type="GO" id="GO:0005886">
    <property type="term" value="C:plasma membrane"/>
    <property type="evidence" value="ECO:0007669"/>
    <property type="project" value="UniProtKB-SubCell"/>
</dbReference>
<evidence type="ECO:0000256" key="3">
    <source>
        <dbReference type="ARBA" id="ARBA00022475"/>
    </source>
</evidence>
<evidence type="ECO:0000256" key="7">
    <source>
        <dbReference type="SAM" id="Phobius"/>
    </source>
</evidence>
<dbReference type="InterPro" id="IPR000917">
    <property type="entry name" value="Sulfatase_N"/>
</dbReference>
<gene>
    <name evidence="9" type="ORF">ESZ54_02535</name>
</gene>
<protein>
    <submittedName>
        <fullName evidence="9">LTA synthase family protein</fullName>
    </submittedName>
</protein>
<name>A0A4S3B7Z2_9ENTE</name>
<comment type="subcellular location">
    <subcellularLocation>
        <location evidence="1">Cell membrane</location>
        <topology evidence="1">Multi-pass membrane protein</topology>
    </subcellularLocation>
</comment>
<dbReference type="Gene3D" id="3.40.720.10">
    <property type="entry name" value="Alkaline Phosphatase, subunit A"/>
    <property type="match status" value="1"/>
</dbReference>
<dbReference type="InterPro" id="IPR017850">
    <property type="entry name" value="Alkaline_phosphatase_core_sf"/>
</dbReference>
<evidence type="ECO:0000313" key="9">
    <source>
        <dbReference type="EMBL" id="THB62103.1"/>
    </source>
</evidence>
<reference evidence="9 10" key="1">
    <citation type="submission" date="2019-01" db="EMBL/GenBank/DDBJ databases">
        <title>Vagococcus silagei sp. nov. isolated from brewer's grain.</title>
        <authorList>
            <person name="Guu J.-R."/>
        </authorList>
    </citation>
    <scope>NUCLEOTIDE SEQUENCE [LARGE SCALE GENOMIC DNA]</scope>
    <source>
        <strain evidence="9 10">2B-2</strain>
    </source>
</reference>
<comment type="pathway">
    <text evidence="2">Cell wall biogenesis; lipoteichoic acid biosynthesis.</text>
</comment>
<feature type="transmembrane region" description="Helical" evidence="7">
    <location>
        <begin position="38"/>
        <end position="57"/>
    </location>
</feature>
<dbReference type="EMBL" id="SDGV01000004">
    <property type="protein sequence ID" value="THB62103.1"/>
    <property type="molecule type" value="Genomic_DNA"/>
</dbReference>
<dbReference type="InterPro" id="IPR050448">
    <property type="entry name" value="OpgB/LTA_synthase_biosynth"/>
</dbReference>
<evidence type="ECO:0000313" key="10">
    <source>
        <dbReference type="Proteomes" id="UP000310506"/>
    </source>
</evidence>
<evidence type="ECO:0000256" key="2">
    <source>
        <dbReference type="ARBA" id="ARBA00004936"/>
    </source>
</evidence>
<evidence type="ECO:0000256" key="6">
    <source>
        <dbReference type="ARBA" id="ARBA00023136"/>
    </source>
</evidence>
<feature type="transmembrane region" description="Helical" evidence="7">
    <location>
        <begin position="205"/>
        <end position="226"/>
    </location>
</feature>
<feature type="transmembrane region" description="Helical" evidence="7">
    <location>
        <begin position="6"/>
        <end position="26"/>
    </location>
</feature>
<feature type="transmembrane region" description="Helical" evidence="7">
    <location>
        <begin position="111"/>
        <end position="132"/>
    </location>
</feature>
<dbReference type="Pfam" id="PF00884">
    <property type="entry name" value="Sulfatase"/>
    <property type="match status" value="1"/>
</dbReference>
<keyword evidence="6 7" id="KW-0472">Membrane</keyword>
<proteinExistence type="predicted"/>
<accession>A0A4S3B7Z2</accession>
<feature type="transmembrane region" description="Helical" evidence="7">
    <location>
        <begin position="173"/>
        <end position="193"/>
    </location>
</feature>
<feature type="domain" description="Sulfatase N-terminal" evidence="8">
    <location>
        <begin position="264"/>
        <end position="559"/>
    </location>
</feature>
<dbReference type="PANTHER" id="PTHR47371:SF3">
    <property type="entry name" value="PHOSPHOGLYCEROL TRANSFERASE I"/>
    <property type="match status" value="1"/>
</dbReference>
<keyword evidence="4 7" id="KW-0812">Transmembrane</keyword>
<dbReference type="RefSeq" id="WP_136136104.1">
    <property type="nucleotide sequence ID" value="NZ_SDGV01000004.1"/>
</dbReference>
<keyword evidence="5 7" id="KW-1133">Transmembrane helix</keyword>